<keyword evidence="6" id="KW-1185">Reference proteome</keyword>
<dbReference type="InterPro" id="IPR000277">
    <property type="entry name" value="Cys/Met-Metab_PyrdxlP-dep_enz"/>
</dbReference>
<dbReference type="PIRSF" id="PIRSF001434">
    <property type="entry name" value="CGS"/>
    <property type="match status" value="1"/>
</dbReference>
<evidence type="ECO:0000256" key="3">
    <source>
        <dbReference type="PIRSR" id="PIRSR001434-2"/>
    </source>
</evidence>
<dbReference type="Proteomes" id="UP000241074">
    <property type="component" value="Chromosome"/>
</dbReference>
<dbReference type="PROSITE" id="PS00868">
    <property type="entry name" value="CYS_MET_METAB_PP"/>
    <property type="match status" value="1"/>
</dbReference>
<evidence type="ECO:0000256" key="1">
    <source>
        <dbReference type="ARBA" id="ARBA00001933"/>
    </source>
</evidence>
<dbReference type="GO" id="GO:0005737">
    <property type="term" value="C:cytoplasm"/>
    <property type="evidence" value="ECO:0007669"/>
    <property type="project" value="TreeGrafter"/>
</dbReference>
<dbReference type="Pfam" id="PF01053">
    <property type="entry name" value="Cys_Met_Meta_PP"/>
    <property type="match status" value="1"/>
</dbReference>
<dbReference type="PANTHER" id="PTHR11808">
    <property type="entry name" value="TRANS-SULFURATION ENZYME FAMILY MEMBER"/>
    <property type="match status" value="1"/>
</dbReference>
<evidence type="ECO:0000256" key="4">
    <source>
        <dbReference type="RuleBase" id="RU362118"/>
    </source>
</evidence>
<reference evidence="5 6" key="2">
    <citation type="submission" date="2018-03" db="EMBL/GenBank/DDBJ databases">
        <authorList>
            <person name="Keele B.F."/>
        </authorList>
    </citation>
    <scope>NUCLEOTIDE SEQUENCE [LARGE SCALE GENOMIC DNA]</scope>
    <source>
        <strain evidence="5 6">D13</strain>
    </source>
</reference>
<dbReference type="GO" id="GO:0030170">
    <property type="term" value="F:pyridoxal phosphate binding"/>
    <property type="evidence" value="ECO:0007669"/>
    <property type="project" value="InterPro"/>
</dbReference>
<dbReference type="EMBL" id="CP027860">
    <property type="protein sequence ID" value="AVP96582.1"/>
    <property type="molecule type" value="Genomic_DNA"/>
</dbReference>
<dbReference type="OrthoDB" id="9805807at2"/>
<dbReference type="PANTHER" id="PTHR11808:SF80">
    <property type="entry name" value="CYSTATHIONINE GAMMA-LYASE"/>
    <property type="match status" value="1"/>
</dbReference>
<dbReference type="Gene3D" id="3.90.1150.10">
    <property type="entry name" value="Aspartate Aminotransferase, domain 1"/>
    <property type="match status" value="1"/>
</dbReference>
<comment type="similarity">
    <text evidence="4">Belongs to the trans-sulfuration enzymes family.</text>
</comment>
<keyword evidence="5" id="KW-0456">Lyase</keyword>
<dbReference type="InterPro" id="IPR015424">
    <property type="entry name" value="PyrdxlP-dep_Trfase"/>
</dbReference>
<reference evidence="5 6" key="1">
    <citation type="submission" date="2018-03" db="EMBL/GenBank/DDBJ databases">
        <title>Ahniella affigens gen. nov., sp. nov., a gammaproteobacterium isolated from sandy soil near a stream.</title>
        <authorList>
            <person name="Ko Y."/>
            <person name="Kim J.-H."/>
        </authorList>
    </citation>
    <scope>NUCLEOTIDE SEQUENCE [LARGE SCALE GENOMIC DNA]</scope>
    <source>
        <strain evidence="5 6">D13</strain>
    </source>
</reference>
<evidence type="ECO:0000313" key="6">
    <source>
        <dbReference type="Proteomes" id="UP000241074"/>
    </source>
</evidence>
<dbReference type="KEGG" id="xba:C7S18_04910"/>
<dbReference type="InterPro" id="IPR054542">
    <property type="entry name" value="Cys_met_metab_PP"/>
</dbReference>
<dbReference type="Gene3D" id="3.40.640.10">
    <property type="entry name" value="Type I PLP-dependent aspartate aminotransferase-like (Major domain)"/>
    <property type="match status" value="1"/>
</dbReference>
<dbReference type="GO" id="GO:0019346">
    <property type="term" value="P:transsulfuration"/>
    <property type="evidence" value="ECO:0007669"/>
    <property type="project" value="InterPro"/>
</dbReference>
<evidence type="ECO:0000313" key="5">
    <source>
        <dbReference type="EMBL" id="AVP96582.1"/>
    </source>
</evidence>
<feature type="modified residue" description="N6-(pyridoxal phosphate)lysine" evidence="3">
    <location>
        <position position="208"/>
    </location>
</feature>
<keyword evidence="2 3" id="KW-0663">Pyridoxal phosphate</keyword>
<dbReference type="SUPFAM" id="SSF53383">
    <property type="entry name" value="PLP-dependent transferases"/>
    <property type="match status" value="1"/>
</dbReference>
<dbReference type="FunFam" id="3.40.640.10:FF:000046">
    <property type="entry name" value="Cystathionine gamma-lyase"/>
    <property type="match status" value="1"/>
</dbReference>
<sequence>MSEPKDLSYILTHLGEDRAQYFDAVIPPIVQSAMFAHPNVATMRTRVADEFSSHVYTRGQNPTVEIVAKKIAALEGAEAALMFGSGAAAMAAAALSVLRAGDEVLCVDKPYAWTRTLVKSHLQRFGVNGRLLDARDPAEVEAAITDQTRLIILESPNSLTFEQQDLVAIARIARARGIFTLLDNSFATPLGQSAIELGIDLVAHSATKYLNGHSDVLAGVVAGSEKLIRDLFHGPYMTLGAILSPHDAWLLLRGLRTLPVRLKQIAETTDTVLRYLERHPKVARVHSPWAQSYSQFGLTQQQLRHGSGLLSIELKADRVEQVDQFVDRLDRFLIAASWGGYESLVFPVAGVRNWPSLDFPASVPVGLIRFSIGLESSDVLIADLEQAFQAI</sequence>
<evidence type="ECO:0000256" key="2">
    <source>
        <dbReference type="ARBA" id="ARBA00022898"/>
    </source>
</evidence>
<gene>
    <name evidence="5" type="ORF">C7S18_04910</name>
</gene>
<organism evidence="5 6">
    <name type="scientific">Ahniella affigens</name>
    <dbReference type="NCBI Taxonomy" id="2021234"/>
    <lineage>
        <taxon>Bacteria</taxon>
        <taxon>Pseudomonadati</taxon>
        <taxon>Pseudomonadota</taxon>
        <taxon>Gammaproteobacteria</taxon>
        <taxon>Lysobacterales</taxon>
        <taxon>Rhodanobacteraceae</taxon>
        <taxon>Ahniella</taxon>
    </lineage>
</organism>
<proteinExistence type="inferred from homology"/>
<dbReference type="GO" id="GO:0016846">
    <property type="term" value="F:carbon-sulfur lyase activity"/>
    <property type="evidence" value="ECO:0007669"/>
    <property type="project" value="TreeGrafter"/>
</dbReference>
<dbReference type="InterPro" id="IPR015422">
    <property type="entry name" value="PyrdxlP-dep_Trfase_small"/>
</dbReference>
<protein>
    <submittedName>
        <fullName evidence="5">Cystathionine beta-lyase</fullName>
    </submittedName>
</protein>
<comment type="cofactor">
    <cofactor evidence="1 4">
        <name>pyridoxal 5'-phosphate</name>
        <dbReference type="ChEBI" id="CHEBI:597326"/>
    </cofactor>
</comment>
<name>A0A2P1PP15_9GAMM</name>
<dbReference type="RefSeq" id="WP_106890510.1">
    <property type="nucleotide sequence ID" value="NZ_CP027860.1"/>
</dbReference>
<accession>A0A2P1PP15</accession>
<dbReference type="InterPro" id="IPR015421">
    <property type="entry name" value="PyrdxlP-dep_Trfase_major"/>
</dbReference>
<dbReference type="AlphaFoldDB" id="A0A2P1PP15"/>